<dbReference type="GO" id="GO:0061188">
    <property type="term" value="P:negative regulation of rDNA heterochromatin formation"/>
    <property type="evidence" value="ECO:0007669"/>
    <property type="project" value="TreeGrafter"/>
</dbReference>
<feature type="compositionally biased region" description="Basic and acidic residues" evidence="4">
    <location>
        <begin position="323"/>
        <end position="341"/>
    </location>
</feature>
<feature type="domain" description="Zinc finger PHD-type" evidence="5">
    <location>
        <begin position="70"/>
        <end position="116"/>
    </location>
</feature>
<gene>
    <name evidence="6" type="primary">CTI6</name>
    <name evidence="6" type="ORF">MPSI1_003101</name>
</gene>
<dbReference type="AlphaFoldDB" id="A0AAF0F842"/>
<evidence type="ECO:0000313" key="7">
    <source>
        <dbReference type="Proteomes" id="UP001214628"/>
    </source>
</evidence>
<dbReference type="InterPro" id="IPR053051">
    <property type="entry name" value="HDAC_complex_subunit"/>
</dbReference>
<evidence type="ECO:0000256" key="2">
    <source>
        <dbReference type="ARBA" id="ARBA00022771"/>
    </source>
</evidence>
<dbReference type="Gene3D" id="3.30.40.10">
    <property type="entry name" value="Zinc/RING finger domain, C3HC4 (zinc finger)"/>
    <property type="match status" value="1"/>
</dbReference>
<dbReference type="GO" id="GO:0061186">
    <property type="term" value="P:negative regulation of silent mating-type cassette heterochromatin formation"/>
    <property type="evidence" value="ECO:0007669"/>
    <property type="project" value="TreeGrafter"/>
</dbReference>
<dbReference type="PROSITE" id="PS01359">
    <property type="entry name" value="ZF_PHD_1"/>
    <property type="match status" value="1"/>
</dbReference>
<dbReference type="GO" id="GO:0008270">
    <property type="term" value="F:zinc ion binding"/>
    <property type="evidence" value="ECO:0007669"/>
    <property type="project" value="UniProtKB-KW"/>
</dbReference>
<proteinExistence type="predicted"/>
<name>A0AAF0F842_9BASI</name>
<feature type="compositionally biased region" description="Basic and acidic residues" evidence="4">
    <location>
        <begin position="266"/>
        <end position="275"/>
    </location>
</feature>
<organism evidence="6 7">
    <name type="scientific">Malassezia psittaci</name>
    <dbReference type="NCBI Taxonomy" id="1821823"/>
    <lineage>
        <taxon>Eukaryota</taxon>
        <taxon>Fungi</taxon>
        <taxon>Dikarya</taxon>
        <taxon>Basidiomycota</taxon>
        <taxon>Ustilaginomycotina</taxon>
        <taxon>Malasseziomycetes</taxon>
        <taxon>Malasseziales</taxon>
        <taxon>Malasseziaceae</taxon>
        <taxon>Malassezia</taxon>
    </lineage>
</organism>
<evidence type="ECO:0000259" key="5">
    <source>
        <dbReference type="SMART" id="SM00249"/>
    </source>
</evidence>
<accession>A0AAF0F842</accession>
<feature type="region of interest" description="Disordered" evidence="4">
    <location>
        <begin position="170"/>
        <end position="219"/>
    </location>
</feature>
<feature type="compositionally biased region" description="Basic and acidic residues" evidence="4">
    <location>
        <begin position="1"/>
        <end position="12"/>
    </location>
</feature>
<dbReference type="Proteomes" id="UP001214628">
    <property type="component" value="Chromosome 4"/>
</dbReference>
<keyword evidence="2" id="KW-0863">Zinc-finger</keyword>
<keyword evidence="7" id="KW-1185">Reference proteome</keyword>
<dbReference type="Pfam" id="PF20826">
    <property type="entry name" value="PHD_5"/>
    <property type="match status" value="1"/>
</dbReference>
<feature type="compositionally biased region" description="Basic and acidic residues" evidence="4">
    <location>
        <begin position="50"/>
        <end position="59"/>
    </location>
</feature>
<dbReference type="PANTHER" id="PTHR47793:SF1">
    <property type="entry name" value="HISTONE DEACETYLASE COMPLEX SUBUNIT CTI6"/>
    <property type="match status" value="1"/>
</dbReference>
<keyword evidence="3" id="KW-0862">Zinc</keyword>
<evidence type="ECO:0000256" key="1">
    <source>
        <dbReference type="ARBA" id="ARBA00022723"/>
    </source>
</evidence>
<keyword evidence="1" id="KW-0479">Metal-binding</keyword>
<feature type="compositionally biased region" description="Polar residues" evidence="4">
    <location>
        <begin position="342"/>
        <end position="358"/>
    </location>
</feature>
<feature type="compositionally biased region" description="Basic and acidic residues" evidence="4">
    <location>
        <begin position="285"/>
        <end position="312"/>
    </location>
</feature>
<feature type="compositionally biased region" description="Low complexity" evidence="4">
    <location>
        <begin position="187"/>
        <end position="204"/>
    </location>
</feature>
<feature type="compositionally biased region" description="Basic and acidic residues" evidence="4">
    <location>
        <begin position="389"/>
        <end position="400"/>
    </location>
</feature>
<sequence>METEENGWKQEGTEVAQAEIQQEDAQEDIQNTPRRSRRVVTDESEDADSESIKHEKSQDEEGNQDEGVTRCVCGSTDENVGLMIQCETCKCWQHCACMGMHTEDDCPDVYYCEQCKPENHIALLRSLGFLSSPKSAKRNGARNGRSSFSARELKEAKDAIRAMALENAARHLTDSNSASPVPRRARANSPQSRRSSSASEMRSAGPKRRSTMNSREIGENGWESIPAELLAEEANSNQSGGDADDTARKRKRSPRDTPVSTSQQESTHENSTEVAKRRRTQDLAVRTEARKTPQPDPKKERTPVQPREDVSSKSRHPNQYTYRAKEVLAPKRDARRTRDNGTRVNTPQPETSNKSGNSALPEHLQHLSYLLPRFLSDTEEEKDGAEAVDSDKTDVAFSSKRPEWPEPFPLMIPIDATTKIRYPTKRMTLGEMRKRVRNIGEYVTRTQIEAVERSKRSDVLRLIRSEPEVGEQPIPLSIKLEEQLSNDLTTFIRRFMYDNRAEDISDVP</sequence>
<evidence type="ECO:0000256" key="4">
    <source>
        <dbReference type="SAM" id="MobiDB-lite"/>
    </source>
</evidence>
<reference evidence="6" key="1">
    <citation type="submission" date="2023-02" db="EMBL/GenBank/DDBJ databases">
        <title>Mating type loci evolution in Malassezia.</title>
        <authorList>
            <person name="Coelho M.A."/>
        </authorList>
    </citation>
    <scope>NUCLEOTIDE SEQUENCE</scope>
    <source>
        <strain evidence="6">CBS 14136</strain>
    </source>
</reference>
<dbReference type="InterPro" id="IPR013083">
    <property type="entry name" value="Znf_RING/FYVE/PHD"/>
</dbReference>
<feature type="region of interest" description="Disordered" evidence="4">
    <location>
        <begin position="233"/>
        <end position="359"/>
    </location>
</feature>
<feature type="region of interest" description="Disordered" evidence="4">
    <location>
        <begin position="380"/>
        <end position="400"/>
    </location>
</feature>
<dbReference type="SUPFAM" id="SSF57903">
    <property type="entry name" value="FYVE/PHD zinc finger"/>
    <property type="match status" value="1"/>
</dbReference>
<dbReference type="InterPro" id="IPR019786">
    <property type="entry name" value="Zinc_finger_PHD-type_CS"/>
</dbReference>
<dbReference type="GO" id="GO:0070210">
    <property type="term" value="C:Rpd3L-Expanded complex"/>
    <property type="evidence" value="ECO:0007669"/>
    <property type="project" value="TreeGrafter"/>
</dbReference>
<dbReference type="GO" id="GO:0033698">
    <property type="term" value="C:Rpd3L complex"/>
    <property type="evidence" value="ECO:0007669"/>
    <property type="project" value="TreeGrafter"/>
</dbReference>
<dbReference type="SMART" id="SM00249">
    <property type="entry name" value="PHD"/>
    <property type="match status" value="1"/>
</dbReference>
<feature type="region of interest" description="Disordered" evidence="4">
    <location>
        <begin position="1"/>
        <end position="68"/>
    </location>
</feature>
<dbReference type="PANTHER" id="PTHR47793">
    <property type="entry name" value="HISTONE DEACETYLASE COMPLEX SUBUNIT CTI6"/>
    <property type="match status" value="1"/>
</dbReference>
<evidence type="ECO:0000256" key="3">
    <source>
        <dbReference type="ARBA" id="ARBA00022833"/>
    </source>
</evidence>
<dbReference type="EMBL" id="CP118378">
    <property type="protein sequence ID" value="WFD44433.1"/>
    <property type="molecule type" value="Genomic_DNA"/>
</dbReference>
<evidence type="ECO:0000313" key="6">
    <source>
        <dbReference type="EMBL" id="WFD44433.1"/>
    </source>
</evidence>
<dbReference type="InterPro" id="IPR011011">
    <property type="entry name" value="Znf_FYVE_PHD"/>
</dbReference>
<dbReference type="InterPro" id="IPR001965">
    <property type="entry name" value="Znf_PHD"/>
</dbReference>
<protein>
    <submittedName>
        <fullName evidence="6">Histone deacetylase complex subunit</fullName>
    </submittedName>
</protein>